<protein>
    <submittedName>
        <fullName evidence="3">Uncharacterized protein</fullName>
    </submittedName>
</protein>
<reference evidence="3 4" key="1">
    <citation type="journal article" date="2019" name="Int. J. Syst. Evol. Microbiol.">
        <title>Undibacterium piscinae sp. nov., isolated from Korean shiner intestine.</title>
        <authorList>
            <person name="Lee S.Y."/>
            <person name="Kang W."/>
            <person name="Kim P.S."/>
            <person name="Kim H.S."/>
            <person name="Sung H."/>
            <person name="Shin N.R."/>
            <person name="Whon T.W."/>
            <person name="Yun J.H."/>
            <person name="Lee J.Y."/>
            <person name="Lee J.Y."/>
            <person name="Jung M.J."/>
            <person name="Jeong Y.S."/>
            <person name="Tak E.J."/>
            <person name="Han J.E."/>
            <person name="Hyun D.W."/>
            <person name="Kang M.S."/>
            <person name="Lee K.E."/>
            <person name="Lee B.H."/>
            <person name="Bae J.W."/>
        </authorList>
    </citation>
    <scope>NUCLEOTIDE SEQUENCE [LARGE SCALE GENOMIC DNA]</scope>
    <source>
        <strain evidence="3 4">S11R28</strain>
    </source>
</reference>
<feature type="chain" id="PRO_5026764661" evidence="2">
    <location>
        <begin position="23"/>
        <end position="61"/>
    </location>
</feature>
<dbReference type="EMBL" id="CP051152">
    <property type="protein sequence ID" value="QJQ06235.1"/>
    <property type="molecule type" value="Genomic_DNA"/>
</dbReference>
<dbReference type="KEGG" id="upi:EJG51_010620"/>
<evidence type="ECO:0000256" key="2">
    <source>
        <dbReference type="SAM" id="SignalP"/>
    </source>
</evidence>
<proteinExistence type="predicted"/>
<keyword evidence="4" id="KW-1185">Reference proteome</keyword>
<feature type="region of interest" description="Disordered" evidence="1">
    <location>
        <begin position="28"/>
        <end position="61"/>
    </location>
</feature>
<dbReference type="Proteomes" id="UP000274350">
    <property type="component" value="Chromosome"/>
</dbReference>
<evidence type="ECO:0000313" key="4">
    <source>
        <dbReference type="Proteomes" id="UP000274350"/>
    </source>
</evidence>
<evidence type="ECO:0000256" key="1">
    <source>
        <dbReference type="SAM" id="MobiDB-lite"/>
    </source>
</evidence>
<feature type="compositionally biased region" description="Gly residues" evidence="1">
    <location>
        <begin position="44"/>
        <end position="61"/>
    </location>
</feature>
<accession>A0A6M4A530</accession>
<name>A0A6M4A530_9BURK</name>
<dbReference type="AlphaFoldDB" id="A0A6M4A530"/>
<organism evidence="3 4">
    <name type="scientific">Undibacterium piscinae</name>
    <dbReference type="NCBI Taxonomy" id="2495591"/>
    <lineage>
        <taxon>Bacteria</taxon>
        <taxon>Pseudomonadati</taxon>
        <taxon>Pseudomonadota</taxon>
        <taxon>Betaproteobacteria</taxon>
        <taxon>Burkholderiales</taxon>
        <taxon>Oxalobacteraceae</taxon>
        <taxon>Undibacterium</taxon>
    </lineage>
</organism>
<keyword evidence="2" id="KW-0732">Signal</keyword>
<feature type="compositionally biased region" description="Low complexity" evidence="1">
    <location>
        <begin position="28"/>
        <end position="43"/>
    </location>
</feature>
<gene>
    <name evidence="3" type="ORF">EJG51_010620</name>
</gene>
<sequence>MKNKFFVYAMLVTLLTSGVSWTRLLTSSGNSGNSNGSGWNSRSGYGGGSWGSGSGGGGGHK</sequence>
<evidence type="ECO:0000313" key="3">
    <source>
        <dbReference type="EMBL" id="QJQ06235.1"/>
    </source>
</evidence>
<feature type="signal peptide" evidence="2">
    <location>
        <begin position="1"/>
        <end position="22"/>
    </location>
</feature>